<dbReference type="SUPFAM" id="SSF160369">
    <property type="entry name" value="Ribosomal protein L10-like"/>
    <property type="match status" value="1"/>
</dbReference>
<dbReference type="CDD" id="cd05797">
    <property type="entry name" value="Ribosomal_L10"/>
    <property type="match status" value="1"/>
</dbReference>
<dbReference type="RefSeq" id="WP_332867746.1">
    <property type="nucleotide sequence ID" value="NZ_JBAFSM010000086.1"/>
</dbReference>
<comment type="similarity">
    <text evidence="1 5">Belongs to the universal ribosomal protein uL10 family.</text>
</comment>
<dbReference type="GO" id="GO:0006412">
    <property type="term" value="P:translation"/>
    <property type="evidence" value="ECO:0007669"/>
    <property type="project" value="UniProtKB-UniRule"/>
</dbReference>
<keyword evidence="2 5" id="KW-0689">Ribosomal protein</keyword>
<dbReference type="Gene3D" id="3.30.70.1730">
    <property type="match status" value="1"/>
</dbReference>
<gene>
    <name evidence="5 6" type="primary">rplJ</name>
    <name evidence="5" type="synonym">rpl10</name>
    <name evidence="6" type="ORF">V0288_24330</name>
</gene>
<dbReference type="GO" id="GO:0015934">
    <property type="term" value="C:large ribosomal subunit"/>
    <property type="evidence" value="ECO:0007669"/>
    <property type="project" value="InterPro"/>
</dbReference>
<evidence type="ECO:0000256" key="3">
    <source>
        <dbReference type="ARBA" id="ARBA00023274"/>
    </source>
</evidence>
<dbReference type="InterPro" id="IPR002363">
    <property type="entry name" value="Ribosomal_uL10_CS_bac"/>
</dbReference>
<dbReference type="InterPro" id="IPR043141">
    <property type="entry name" value="Ribosomal_uL10-like_sf"/>
</dbReference>
<evidence type="ECO:0000256" key="5">
    <source>
        <dbReference type="HAMAP-Rule" id="MF_00362"/>
    </source>
</evidence>
<sequence>MGRSRESKGAILEELKDSLAGSQLAMVIDYQGLTVAEISALRGKLRPTGTICKVTKNTLMRLAIGDDQEWKPMTELLSGTSAFLLVKDDIGGAFKAYQEFKKESKKTEFRGGVMQGQLLTEDQIKSIADLPPKEVLLAQAAGAINTIATKLARSINEVPSSVARGVNEVPASLGRVVQAIASKEAA</sequence>
<dbReference type="GO" id="GO:0003735">
    <property type="term" value="F:structural constituent of ribosome"/>
    <property type="evidence" value="ECO:0007669"/>
    <property type="project" value="InterPro"/>
</dbReference>
<dbReference type="InterPro" id="IPR001790">
    <property type="entry name" value="Ribosomal_uL10"/>
</dbReference>
<dbReference type="HAMAP" id="MF_00362">
    <property type="entry name" value="Ribosomal_uL10"/>
    <property type="match status" value="1"/>
</dbReference>
<dbReference type="Pfam" id="PF00466">
    <property type="entry name" value="Ribosomal_L10"/>
    <property type="match status" value="1"/>
</dbReference>
<evidence type="ECO:0000313" key="7">
    <source>
        <dbReference type="Proteomes" id="UP001328733"/>
    </source>
</evidence>
<dbReference type="Proteomes" id="UP001328733">
    <property type="component" value="Unassembled WGS sequence"/>
</dbReference>
<comment type="subunit">
    <text evidence="5">Part of the ribosomal stalk of the 50S ribosomal subunit. The N-terminus interacts with L11 and the large rRNA to form the base of the stalk. The C-terminus forms an elongated spine to which L12 dimers bind in a sequential fashion forming a multimeric L10(L12)X complex.</text>
</comment>
<evidence type="ECO:0000256" key="1">
    <source>
        <dbReference type="ARBA" id="ARBA00008889"/>
    </source>
</evidence>
<comment type="caution">
    <text evidence="6">The sequence shown here is derived from an EMBL/GenBank/DDBJ whole genome shotgun (WGS) entry which is preliminary data.</text>
</comment>
<organism evidence="6 7">
    <name type="scientific">Pannus brasiliensis CCIBt3594</name>
    <dbReference type="NCBI Taxonomy" id="1427578"/>
    <lineage>
        <taxon>Bacteria</taxon>
        <taxon>Bacillati</taxon>
        <taxon>Cyanobacteriota</taxon>
        <taxon>Cyanophyceae</taxon>
        <taxon>Oscillatoriophycideae</taxon>
        <taxon>Chroococcales</taxon>
        <taxon>Microcystaceae</taxon>
        <taxon>Pannus</taxon>
    </lineage>
</organism>
<dbReference type="PROSITE" id="PS01109">
    <property type="entry name" value="RIBOSOMAL_L10"/>
    <property type="match status" value="1"/>
</dbReference>
<keyword evidence="5" id="KW-0694">RNA-binding</keyword>
<evidence type="ECO:0000313" key="6">
    <source>
        <dbReference type="EMBL" id="MEG3440277.1"/>
    </source>
</evidence>
<keyword evidence="5" id="KW-0699">rRNA-binding</keyword>
<evidence type="ECO:0000256" key="2">
    <source>
        <dbReference type="ARBA" id="ARBA00022980"/>
    </source>
</evidence>
<dbReference type="InterPro" id="IPR022973">
    <property type="entry name" value="Ribosomal_uL10_bac"/>
</dbReference>
<comment type="function">
    <text evidence="5">Forms part of the ribosomal stalk, playing a central role in the interaction of the ribosome with GTP-bound translation factors.</text>
</comment>
<dbReference type="EMBL" id="JBAFSM010000086">
    <property type="protein sequence ID" value="MEG3440277.1"/>
    <property type="molecule type" value="Genomic_DNA"/>
</dbReference>
<dbReference type="AlphaFoldDB" id="A0AAW9QZG8"/>
<proteinExistence type="inferred from homology"/>
<accession>A0AAW9QZG8</accession>
<name>A0AAW9QZG8_9CHRO</name>
<dbReference type="GO" id="GO:0070180">
    <property type="term" value="F:large ribosomal subunit rRNA binding"/>
    <property type="evidence" value="ECO:0007669"/>
    <property type="project" value="UniProtKB-UniRule"/>
</dbReference>
<dbReference type="NCBIfam" id="NF000955">
    <property type="entry name" value="PRK00099.1-1"/>
    <property type="match status" value="1"/>
</dbReference>
<dbReference type="PANTHER" id="PTHR11560">
    <property type="entry name" value="39S RIBOSOMAL PROTEIN L10, MITOCHONDRIAL"/>
    <property type="match status" value="1"/>
</dbReference>
<evidence type="ECO:0000256" key="4">
    <source>
        <dbReference type="ARBA" id="ARBA00035202"/>
    </source>
</evidence>
<dbReference type="InterPro" id="IPR047865">
    <property type="entry name" value="Ribosomal_uL10_bac_type"/>
</dbReference>
<reference evidence="6 7" key="1">
    <citation type="submission" date="2024-01" db="EMBL/GenBank/DDBJ databases">
        <title>Genomic insights into the taxonomy and metabolism of the cyanobacterium Pannus brasiliensis CCIBt3594.</title>
        <authorList>
            <person name="Machado M."/>
            <person name="Botero N.B."/>
            <person name="Andreote A.P.D."/>
            <person name="Feitosa A.M.T."/>
            <person name="Popin R."/>
            <person name="Sivonen K."/>
            <person name="Fiore M.F."/>
        </authorList>
    </citation>
    <scope>NUCLEOTIDE SEQUENCE [LARGE SCALE GENOMIC DNA]</scope>
    <source>
        <strain evidence="6 7">CCIBt3594</strain>
    </source>
</reference>
<keyword evidence="7" id="KW-1185">Reference proteome</keyword>
<protein>
    <recommendedName>
        <fullName evidence="4 5">Large ribosomal subunit protein uL10</fullName>
    </recommendedName>
</protein>
<keyword evidence="3 5" id="KW-0687">Ribonucleoprotein</keyword>
<dbReference type="Gene3D" id="6.10.250.290">
    <property type="match status" value="1"/>
</dbReference>